<protein>
    <submittedName>
        <fullName evidence="2">SEFIR domain-containing protein</fullName>
    </submittedName>
</protein>
<evidence type="ECO:0000313" key="1">
    <source>
        <dbReference type="Proteomes" id="UP000095286"/>
    </source>
</evidence>
<evidence type="ECO:0000313" key="2">
    <source>
        <dbReference type="WBParaSite" id="RSKR_0000542400.1"/>
    </source>
</evidence>
<reference evidence="2" key="1">
    <citation type="submission" date="2016-11" db="UniProtKB">
        <authorList>
            <consortium name="WormBaseParasite"/>
        </authorList>
    </citation>
    <scope>IDENTIFICATION</scope>
    <source>
        <strain evidence="2">KR3021</strain>
    </source>
</reference>
<proteinExistence type="predicted"/>
<accession>A0AC35TXF8</accession>
<sequence>MQLLLFILGTIILELVKAKCEPVLSKIKYLDRSEGEFPRIISDSKLCDDQYPVGDLEDCDDSLLDIRLASHPVLPDAKNIDVHILLNISVLIHANISQTFIKFECLRALNYEDDYCHNHDSQIQKWGKMIWPCRSAKLRGNVEVAASIQTPITFNFDCFPIFGMSTYKLTALILPQRCKIEATLTTPMLHQLDPTVAAFYKTGKSHDWSPLIYVITSPADGIWILFEGNKYTPAHQIMFFIYKINDSNKMEPIHSRIVKSSNRTNGFKYQNIPKANYSVYGFDKRMDCEVHCNDENNCITCPHTILKFQLTADKFTETEILARKGARSLSFFLKGLIGAACGVIFYLVGNIVRVRICGHIRLFRRATTGTVEMVPLVRMKEVVILYSADCSQHKDAVIAFGEFLEEHGKCKVFLDEWELYKSDAPTPLLWFENMSPDVFKLFVLSNNSKKMLGITKSEGLPFHLFRSCIETALFEQSRLGFEEWSKKYMVCYFAYSCKDTFPSTVLSAARKVYEIPGETSKILGEIHKNEGNFTFDEKMISSKCEKINAKIKNYIDASQKDVHLLEEM</sequence>
<dbReference type="Proteomes" id="UP000095286">
    <property type="component" value="Unplaced"/>
</dbReference>
<dbReference type="WBParaSite" id="RSKR_0000542400.1">
    <property type="protein sequence ID" value="RSKR_0000542400.1"/>
    <property type="gene ID" value="RSKR_0000542400"/>
</dbReference>
<organism evidence="1 2">
    <name type="scientific">Rhabditophanes sp. KR3021</name>
    <dbReference type="NCBI Taxonomy" id="114890"/>
    <lineage>
        <taxon>Eukaryota</taxon>
        <taxon>Metazoa</taxon>
        <taxon>Ecdysozoa</taxon>
        <taxon>Nematoda</taxon>
        <taxon>Chromadorea</taxon>
        <taxon>Rhabditida</taxon>
        <taxon>Tylenchina</taxon>
        <taxon>Panagrolaimomorpha</taxon>
        <taxon>Strongyloidoidea</taxon>
        <taxon>Alloionematidae</taxon>
        <taxon>Rhabditophanes</taxon>
    </lineage>
</organism>
<name>A0AC35TXF8_9BILA</name>